<dbReference type="PANTHER" id="PTHR16557:SF2">
    <property type="entry name" value="NUCLEIC ACID DIOXYGENASE ALKBH1"/>
    <property type="match status" value="1"/>
</dbReference>
<dbReference type="PROSITE" id="PS51471">
    <property type="entry name" value="FE2OG_OXY"/>
    <property type="match status" value="1"/>
</dbReference>
<keyword evidence="7" id="KW-0843">Virulence</keyword>
<dbReference type="GO" id="GO:0046872">
    <property type="term" value="F:metal ion binding"/>
    <property type="evidence" value="ECO:0007669"/>
    <property type="project" value="UniProtKB-KW"/>
</dbReference>
<feature type="binding site" evidence="9">
    <location>
        <position position="315"/>
    </location>
    <ligand>
        <name>Fe cation</name>
        <dbReference type="ChEBI" id="CHEBI:24875"/>
        <note>catalytic</note>
    </ligand>
</feature>
<dbReference type="FunFam" id="2.60.120.590:FF:000014">
    <property type="entry name" value="Oxidoreductase, 2OG-Fe(II) oxygenase family family"/>
    <property type="match status" value="1"/>
</dbReference>
<dbReference type="GeneID" id="36576149"/>
<feature type="binding site" evidence="9">
    <location>
        <position position="253"/>
    </location>
    <ligand>
        <name>Fe cation</name>
        <dbReference type="ChEBI" id="CHEBI:24875"/>
        <note>catalytic</note>
    </ligand>
</feature>
<keyword evidence="5" id="KW-0560">Oxidoreductase</keyword>
<dbReference type="EC" id="1.14.11.53" evidence="2"/>
<reference evidence="12 13" key="1">
    <citation type="journal article" date="2018" name="New Phytol.">
        <title>Comparative genomics and transcriptomics depict ericoid mycorrhizal fungi as versatile saprotrophs and plant mutualists.</title>
        <authorList>
            <person name="Martino E."/>
            <person name="Morin E."/>
            <person name="Grelet G.A."/>
            <person name="Kuo A."/>
            <person name="Kohler A."/>
            <person name="Daghino S."/>
            <person name="Barry K.W."/>
            <person name="Cichocki N."/>
            <person name="Clum A."/>
            <person name="Dockter R.B."/>
            <person name="Hainaut M."/>
            <person name="Kuo R.C."/>
            <person name="LaButti K."/>
            <person name="Lindahl B.D."/>
            <person name="Lindquist E.A."/>
            <person name="Lipzen A."/>
            <person name="Khouja H.R."/>
            <person name="Magnuson J."/>
            <person name="Murat C."/>
            <person name="Ohm R.A."/>
            <person name="Singer S.W."/>
            <person name="Spatafora J.W."/>
            <person name="Wang M."/>
            <person name="Veneault-Fourrey C."/>
            <person name="Henrissat B."/>
            <person name="Grigoriev I.V."/>
            <person name="Martin F.M."/>
            <person name="Perotto S."/>
        </authorList>
    </citation>
    <scope>NUCLEOTIDE SEQUENCE [LARGE SCALE GENOMIC DNA]</scope>
    <source>
        <strain evidence="12 13">ATCC 22711</strain>
    </source>
</reference>
<feature type="domain" description="Fe2OG dioxygenase" evidence="11">
    <location>
        <begin position="235"/>
        <end position="359"/>
    </location>
</feature>
<evidence type="ECO:0000313" key="12">
    <source>
        <dbReference type="EMBL" id="PSS22275.1"/>
    </source>
</evidence>
<dbReference type="AlphaFoldDB" id="A0A2T3B683"/>
<evidence type="ECO:0000256" key="4">
    <source>
        <dbReference type="ARBA" id="ARBA00022964"/>
    </source>
</evidence>
<evidence type="ECO:0000256" key="8">
    <source>
        <dbReference type="ARBA" id="ARBA00047565"/>
    </source>
</evidence>
<dbReference type="GO" id="GO:0005737">
    <property type="term" value="C:cytoplasm"/>
    <property type="evidence" value="ECO:0007669"/>
    <property type="project" value="TreeGrafter"/>
</dbReference>
<sequence length="364" mass="41693">MDIDLSEKRELPGEASPEEDLDAHRAPPQDLKDVFKRYRRATVSPEDLAQVEDSACLREPEWSLQRHIGQDCLNELFECFHGPSDGKLVSLCPQLSEYQNRMQNASIYQSNVIPGLFVIPSFLPTDIQLTLLSRLLLRDLSNPAHKTNLHLHYDIQYPPPGESFFIHPRESIVFTPKEPEKHPALSMERAFERKLRWITLGGQYDWTNKVYPEESPPDFPEDIARLLKGVFADMEPQAAIVNIYSAGDTLSLHRDVSEETNRGLVSISLGCDGLFIIGLRDSNDPSDPRASRYHTLRLRSGDAVYMSEKARYAWHGVPKIISGTVPKLLDSWPGAQFPSWQDYRFMHDKRVNLNVRQMREISRN</sequence>
<keyword evidence="3 9" id="KW-0479">Metal-binding</keyword>
<dbReference type="EMBL" id="KZ679009">
    <property type="protein sequence ID" value="PSS22275.1"/>
    <property type="molecule type" value="Genomic_DNA"/>
</dbReference>
<evidence type="ECO:0000256" key="5">
    <source>
        <dbReference type="ARBA" id="ARBA00023002"/>
    </source>
</evidence>
<keyword evidence="4" id="KW-0223">Dioxygenase</keyword>
<dbReference type="PANTHER" id="PTHR16557">
    <property type="entry name" value="ALKYLATED DNA REPAIR PROTEIN ALKB-RELATED"/>
    <property type="match status" value="1"/>
</dbReference>
<comment type="cofactor">
    <cofactor evidence="9">
        <name>Fe(2+)</name>
        <dbReference type="ChEBI" id="CHEBI:29033"/>
    </cofactor>
    <text evidence="9">Binds 1 Fe(2+) ion per subunit.</text>
</comment>
<dbReference type="SUPFAM" id="SSF51197">
    <property type="entry name" value="Clavaminate synthase-like"/>
    <property type="match status" value="1"/>
</dbReference>
<comment type="catalytic activity">
    <reaction evidence="8">
        <text>an N(6)-methyladenosine in mRNA + 2-oxoglutarate + O2 = an adenosine in mRNA + formaldehyde + succinate + CO2</text>
        <dbReference type="Rhea" id="RHEA:49520"/>
        <dbReference type="Rhea" id="RHEA-COMP:12414"/>
        <dbReference type="Rhea" id="RHEA-COMP:12417"/>
        <dbReference type="ChEBI" id="CHEBI:15379"/>
        <dbReference type="ChEBI" id="CHEBI:16526"/>
        <dbReference type="ChEBI" id="CHEBI:16810"/>
        <dbReference type="ChEBI" id="CHEBI:16842"/>
        <dbReference type="ChEBI" id="CHEBI:30031"/>
        <dbReference type="ChEBI" id="CHEBI:74411"/>
        <dbReference type="ChEBI" id="CHEBI:74449"/>
        <dbReference type="EC" id="1.14.11.53"/>
    </reaction>
    <physiologicalReaction direction="left-to-right" evidence="8">
        <dbReference type="Rhea" id="RHEA:49521"/>
    </physiologicalReaction>
</comment>
<evidence type="ECO:0000256" key="9">
    <source>
        <dbReference type="PIRSR" id="PIRSR604574-2"/>
    </source>
</evidence>
<comment type="similarity">
    <text evidence="1">Belongs to the alkB family.</text>
</comment>
<gene>
    <name evidence="12" type="ORF">M430DRAFT_49423</name>
</gene>
<feature type="binding site" evidence="9">
    <location>
        <position position="255"/>
    </location>
    <ligand>
        <name>Fe cation</name>
        <dbReference type="ChEBI" id="CHEBI:24875"/>
        <note>catalytic</note>
    </ligand>
</feature>
<keyword evidence="6 9" id="KW-0408">Iron</keyword>
<protein>
    <recommendedName>
        <fullName evidence="2">mRNA N(6)-methyladenine demethylase</fullName>
        <ecNumber evidence="2">1.14.11.53</ecNumber>
    </recommendedName>
</protein>
<evidence type="ECO:0000256" key="1">
    <source>
        <dbReference type="ARBA" id="ARBA00007879"/>
    </source>
</evidence>
<dbReference type="GO" id="GO:0005634">
    <property type="term" value="C:nucleus"/>
    <property type="evidence" value="ECO:0007669"/>
    <property type="project" value="TreeGrafter"/>
</dbReference>
<dbReference type="InterPro" id="IPR005123">
    <property type="entry name" value="Oxoglu/Fe-dep_dioxygenase_dom"/>
</dbReference>
<dbReference type="InterPro" id="IPR004574">
    <property type="entry name" value="Alkb"/>
</dbReference>
<dbReference type="OrthoDB" id="6614653at2759"/>
<dbReference type="Pfam" id="PF13532">
    <property type="entry name" value="2OG-FeII_Oxy_2"/>
    <property type="match status" value="1"/>
</dbReference>
<dbReference type="Gene3D" id="2.60.120.590">
    <property type="entry name" value="Alpha-ketoglutarate-dependent dioxygenase AlkB-like"/>
    <property type="match status" value="1"/>
</dbReference>
<evidence type="ECO:0000256" key="2">
    <source>
        <dbReference type="ARBA" id="ARBA00012931"/>
    </source>
</evidence>
<dbReference type="Proteomes" id="UP000241818">
    <property type="component" value="Unassembled WGS sequence"/>
</dbReference>
<dbReference type="STRING" id="857342.A0A2T3B683"/>
<evidence type="ECO:0000259" key="11">
    <source>
        <dbReference type="PROSITE" id="PS51471"/>
    </source>
</evidence>
<dbReference type="InterPro" id="IPR037151">
    <property type="entry name" value="AlkB-like_sf"/>
</dbReference>
<accession>A0A2T3B683</accession>
<feature type="region of interest" description="Disordered" evidence="10">
    <location>
        <begin position="1"/>
        <end position="28"/>
    </location>
</feature>
<evidence type="ECO:0000256" key="7">
    <source>
        <dbReference type="ARBA" id="ARBA00023026"/>
    </source>
</evidence>
<organism evidence="12 13">
    <name type="scientific">Amorphotheca resinae ATCC 22711</name>
    <dbReference type="NCBI Taxonomy" id="857342"/>
    <lineage>
        <taxon>Eukaryota</taxon>
        <taxon>Fungi</taxon>
        <taxon>Dikarya</taxon>
        <taxon>Ascomycota</taxon>
        <taxon>Pezizomycotina</taxon>
        <taxon>Leotiomycetes</taxon>
        <taxon>Helotiales</taxon>
        <taxon>Amorphothecaceae</taxon>
        <taxon>Amorphotheca</taxon>
    </lineage>
</organism>
<keyword evidence="13" id="KW-1185">Reference proteome</keyword>
<feature type="compositionally biased region" description="Basic and acidic residues" evidence="10">
    <location>
        <begin position="1"/>
        <end position="12"/>
    </location>
</feature>
<evidence type="ECO:0000313" key="13">
    <source>
        <dbReference type="Proteomes" id="UP000241818"/>
    </source>
</evidence>
<dbReference type="RefSeq" id="XP_024722430.1">
    <property type="nucleotide sequence ID" value="XM_024868068.1"/>
</dbReference>
<dbReference type="InParanoid" id="A0A2T3B683"/>
<proteinExistence type="inferred from homology"/>
<evidence type="ECO:0000256" key="3">
    <source>
        <dbReference type="ARBA" id="ARBA00022723"/>
    </source>
</evidence>
<dbReference type="GO" id="GO:1990931">
    <property type="term" value="F:mRNA N6-methyladenosine dioxygenase activity"/>
    <property type="evidence" value="ECO:0007669"/>
    <property type="project" value="UniProtKB-EC"/>
</dbReference>
<evidence type="ECO:0000256" key="10">
    <source>
        <dbReference type="SAM" id="MobiDB-lite"/>
    </source>
</evidence>
<evidence type="ECO:0000256" key="6">
    <source>
        <dbReference type="ARBA" id="ARBA00023004"/>
    </source>
</evidence>
<name>A0A2T3B683_AMORE</name>
<dbReference type="InterPro" id="IPR027450">
    <property type="entry name" value="AlkB-like"/>
</dbReference>